<evidence type="ECO:0000256" key="2">
    <source>
        <dbReference type="PROSITE-ProRule" id="PRU00335"/>
    </source>
</evidence>
<dbReference type="PROSITE" id="PS50977">
    <property type="entry name" value="HTH_TETR_2"/>
    <property type="match status" value="1"/>
</dbReference>
<dbReference type="InterPro" id="IPR001647">
    <property type="entry name" value="HTH_TetR"/>
</dbReference>
<dbReference type="KEGG" id="msil:METEAL_27450"/>
<dbReference type="PRINTS" id="PR00455">
    <property type="entry name" value="HTHTETR"/>
</dbReference>
<dbReference type="EMBL" id="AP027080">
    <property type="protein sequence ID" value="BDU73571.1"/>
    <property type="molecule type" value="Genomic_DNA"/>
</dbReference>
<dbReference type="Pfam" id="PF00440">
    <property type="entry name" value="TetR_N"/>
    <property type="match status" value="1"/>
</dbReference>
<protein>
    <recommendedName>
        <fullName evidence="3">HTH tetR-type domain-containing protein</fullName>
    </recommendedName>
</protein>
<dbReference type="Proteomes" id="UP001238179">
    <property type="component" value="Chromosome"/>
</dbReference>
<dbReference type="InterPro" id="IPR009057">
    <property type="entry name" value="Homeodomain-like_sf"/>
</dbReference>
<dbReference type="Gene3D" id="1.10.357.10">
    <property type="entry name" value="Tetracycline Repressor, domain 2"/>
    <property type="match status" value="1"/>
</dbReference>
<evidence type="ECO:0000256" key="1">
    <source>
        <dbReference type="ARBA" id="ARBA00023125"/>
    </source>
</evidence>
<dbReference type="SUPFAM" id="SSF46689">
    <property type="entry name" value="Homeodomain-like"/>
    <property type="match status" value="1"/>
</dbReference>
<dbReference type="PANTHER" id="PTHR30055">
    <property type="entry name" value="HTH-TYPE TRANSCRIPTIONAL REGULATOR RUTR"/>
    <property type="match status" value="1"/>
</dbReference>
<name>A0AA48GII2_9BACT</name>
<proteinExistence type="predicted"/>
<feature type="domain" description="HTH tetR-type" evidence="3">
    <location>
        <begin position="6"/>
        <end position="66"/>
    </location>
</feature>
<dbReference type="RefSeq" id="WP_316412242.1">
    <property type="nucleotide sequence ID" value="NZ_AP027080.1"/>
</dbReference>
<evidence type="ECO:0000259" key="3">
    <source>
        <dbReference type="PROSITE" id="PS50977"/>
    </source>
</evidence>
<reference evidence="5" key="1">
    <citation type="journal article" date="2023" name="Int. J. Syst. Evol. Microbiol.">
        <title>Mesoterricola silvestris gen. nov., sp. nov., Mesoterricola sediminis sp. nov., Geothrix oryzae sp. nov., Geothrix edaphica sp. nov., Geothrix rubra sp. nov., and Geothrix limicola sp. nov., six novel members of Acidobacteriota isolated from soils.</title>
        <authorList>
            <person name="Itoh H."/>
            <person name="Sugisawa Y."/>
            <person name="Mise K."/>
            <person name="Xu Z."/>
            <person name="Kuniyasu M."/>
            <person name="Ushijima N."/>
            <person name="Kawano K."/>
            <person name="Kobayashi E."/>
            <person name="Shiratori Y."/>
            <person name="Masuda Y."/>
            <person name="Senoo K."/>
        </authorList>
    </citation>
    <scope>NUCLEOTIDE SEQUENCE [LARGE SCALE GENOMIC DNA]</scope>
    <source>
        <strain evidence="5">W79</strain>
    </source>
</reference>
<sequence>MRQRDPEKARKIRQCALEMLVLDGFDAFSMQKLAKAAGVSPATLYIYYEDREDLIYKLWQEQVTLLADLVVEGFEPETPFERELWRQWRLRIEFFREHPLEWQFIQQVIPFSRPNGTSMTRRGTSGRSA</sequence>
<accession>A0AA48GII2</accession>
<evidence type="ECO:0000313" key="4">
    <source>
        <dbReference type="EMBL" id="BDU73571.1"/>
    </source>
</evidence>
<gene>
    <name evidence="4" type="ORF">METEAL_27450</name>
</gene>
<dbReference type="AlphaFoldDB" id="A0AA48GII2"/>
<organism evidence="4 5">
    <name type="scientific">Mesoterricola silvestris</name>
    <dbReference type="NCBI Taxonomy" id="2927979"/>
    <lineage>
        <taxon>Bacteria</taxon>
        <taxon>Pseudomonadati</taxon>
        <taxon>Acidobacteriota</taxon>
        <taxon>Holophagae</taxon>
        <taxon>Holophagales</taxon>
        <taxon>Holophagaceae</taxon>
        <taxon>Mesoterricola</taxon>
    </lineage>
</organism>
<keyword evidence="1 2" id="KW-0238">DNA-binding</keyword>
<dbReference type="InterPro" id="IPR050109">
    <property type="entry name" value="HTH-type_TetR-like_transc_reg"/>
</dbReference>
<dbReference type="GO" id="GO:0003677">
    <property type="term" value="F:DNA binding"/>
    <property type="evidence" value="ECO:0007669"/>
    <property type="project" value="UniProtKB-UniRule"/>
</dbReference>
<evidence type="ECO:0000313" key="5">
    <source>
        <dbReference type="Proteomes" id="UP001238179"/>
    </source>
</evidence>
<feature type="DNA-binding region" description="H-T-H motif" evidence="2">
    <location>
        <begin position="29"/>
        <end position="48"/>
    </location>
</feature>
<keyword evidence="5" id="KW-1185">Reference proteome</keyword>